<gene>
    <name evidence="11" type="ORF">XENOCAPTIV_026180</name>
</gene>
<organism evidence="11 12">
    <name type="scientific">Xenoophorus captivus</name>
    <dbReference type="NCBI Taxonomy" id="1517983"/>
    <lineage>
        <taxon>Eukaryota</taxon>
        <taxon>Metazoa</taxon>
        <taxon>Chordata</taxon>
        <taxon>Craniata</taxon>
        <taxon>Vertebrata</taxon>
        <taxon>Euteleostomi</taxon>
        <taxon>Actinopterygii</taxon>
        <taxon>Neopterygii</taxon>
        <taxon>Teleostei</taxon>
        <taxon>Neoteleostei</taxon>
        <taxon>Acanthomorphata</taxon>
        <taxon>Ovalentaria</taxon>
        <taxon>Atherinomorphae</taxon>
        <taxon>Cyprinodontiformes</taxon>
        <taxon>Goodeidae</taxon>
        <taxon>Xenoophorus</taxon>
    </lineage>
</organism>
<dbReference type="SUPFAM" id="SSF49265">
    <property type="entry name" value="Fibronectin type III"/>
    <property type="match status" value="1"/>
</dbReference>
<keyword evidence="12" id="KW-1185">Reference proteome</keyword>
<protein>
    <recommendedName>
        <fullName evidence="13">Ig-like domain-containing protein</fullName>
    </recommendedName>
</protein>
<dbReference type="InterPro" id="IPR007110">
    <property type="entry name" value="Ig-like_dom"/>
</dbReference>
<feature type="signal peptide" evidence="8">
    <location>
        <begin position="1"/>
        <end position="19"/>
    </location>
</feature>
<dbReference type="InterPro" id="IPR003599">
    <property type="entry name" value="Ig_sub"/>
</dbReference>
<keyword evidence="1" id="KW-0433">Leucine-rich repeat</keyword>
<dbReference type="InterPro" id="IPR003598">
    <property type="entry name" value="Ig_sub2"/>
</dbReference>
<keyword evidence="3" id="KW-0677">Repeat</keyword>
<dbReference type="SUPFAM" id="SSF52058">
    <property type="entry name" value="L domain-like"/>
    <property type="match status" value="1"/>
</dbReference>
<dbReference type="PROSITE" id="PS50835">
    <property type="entry name" value="IG_LIKE"/>
    <property type="match status" value="1"/>
</dbReference>
<proteinExistence type="predicted"/>
<evidence type="ECO:0000256" key="1">
    <source>
        <dbReference type="ARBA" id="ARBA00022614"/>
    </source>
</evidence>
<keyword evidence="5" id="KW-0393">Immunoglobulin domain</keyword>
<keyword evidence="4" id="KW-1015">Disulfide bond</keyword>
<dbReference type="CDD" id="cd00063">
    <property type="entry name" value="FN3"/>
    <property type="match status" value="1"/>
</dbReference>
<evidence type="ECO:0000256" key="6">
    <source>
        <dbReference type="SAM" id="MobiDB-lite"/>
    </source>
</evidence>
<evidence type="ECO:0000256" key="3">
    <source>
        <dbReference type="ARBA" id="ARBA00022737"/>
    </source>
</evidence>
<feature type="region of interest" description="Disordered" evidence="6">
    <location>
        <begin position="346"/>
        <end position="439"/>
    </location>
</feature>
<feature type="compositionally biased region" description="Basic and acidic residues" evidence="6">
    <location>
        <begin position="411"/>
        <end position="439"/>
    </location>
</feature>
<keyword evidence="7" id="KW-1133">Transmembrane helix</keyword>
<feature type="chain" id="PRO_5046474540" description="Ig-like domain-containing protein" evidence="8">
    <location>
        <begin position="20"/>
        <end position="636"/>
    </location>
</feature>
<dbReference type="Proteomes" id="UP001434883">
    <property type="component" value="Unassembled WGS sequence"/>
</dbReference>
<dbReference type="InterPro" id="IPR013783">
    <property type="entry name" value="Ig-like_fold"/>
</dbReference>
<evidence type="ECO:0000256" key="2">
    <source>
        <dbReference type="ARBA" id="ARBA00022729"/>
    </source>
</evidence>
<dbReference type="SMART" id="SM00409">
    <property type="entry name" value="IG"/>
    <property type="match status" value="1"/>
</dbReference>
<evidence type="ECO:0008006" key="13">
    <source>
        <dbReference type="Google" id="ProtNLM"/>
    </source>
</evidence>
<keyword evidence="2 8" id="KW-0732">Signal</keyword>
<dbReference type="PROSITE" id="PS51450">
    <property type="entry name" value="LRR"/>
    <property type="match status" value="1"/>
</dbReference>
<evidence type="ECO:0000256" key="5">
    <source>
        <dbReference type="ARBA" id="ARBA00023319"/>
    </source>
</evidence>
<dbReference type="SMART" id="SM00060">
    <property type="entry name" value="FN3"/>
    <property type="match status" value="1"/>
</dbReference>
<dbReference type="Pfam" id="PF13855">
    <property type="entry name" value="LRR_8"/>
    <property type="match status" value="2"/>
</dbReference>
<evidence type="ECO:0000256" key="7">
    <source>
        <dbReference type="SAM" id="Phobius"/>
    </source>
</evidence>
<dbReference type="SMART" id="SM00408">
    <property type="entry name" value="IGc2"/>
    <property type="match status" value="1"/>
</dbReference>
<sequence>MHRLLCLHVFLCCLSMALPFCPSQCTCVFHGRIDGTGTRSVLCNDPDMSDIPVNVPVDTVKLRVEKTAVRRIPTEAFYYLVELRYLWITYNSITSVDTGSFYNLKVLHELRLDGNMISVFPWESLKEMPRLRTLDLHNNRLTSVAPEAIPYLLNITYLDLSSNKLTTLPSDLMDIWPPLNGVPISSNASQKVVLGLQDNPWFCDCKISKLMEISKMADTPVILMDLFLTCAAPENLAGVLFQRAELENCVKPSVMTSATKITSTLGSNVLLRCDASGSPTPDLYWTRSDGSSVNNTVQESPGEGINWSIMSLHGVEYKDAGNYSCKAKNVAGTAKATISLTVAGTMSTTTPPLRPSAGTGPTSQGTALTPPNDISKSQVTAPTVLPGSLTTLSAGQKPPKLISSNGSQKGLLKETKQQQEGNGKKFAADEKSKKRDDSRAVKDLEIVDQTADSAVLLWTAGGLLNDAPLTVVYSPYGEDDSKRTVESKAGSGKVLLDGLSPGMRYSVCLVAKVSAAGKDPCIDFYTEDSEQSKLFFIISGIACVLVLPLIALLVYKILALYCNGRNAPSDENELENESYVKFETISMKQRTLTSHPTELWARRPTNESERLLLCSRSSIDSQMTYKSDSSRSEYLC</sequence>
<accession>A0ABV0RM61</accession>
<feature type="transmembrane region" description="Helical" evidence="7">
    <location>
        <begin position="534"/>
        <end position="555"/>
    </location>
</feature>
<feature type="domain" description="Ig-like" evidence="9">
    <location>
        <begin position="252"/>
        <end position="341"/>
    </location>
</feature>
<dbReference type="SUPFAM" id="SSF48726">
    <property type="entry name" value="Immunoglobulin"/>
    <property type="match status" value="1"/>
</dbReference>
<evidence type="ECO:0000313" key="12">
    <source>
        <dbReference type="Proteomes" id="UP001434883"/>
    </source>
</evidence>
<evidence type="ECO:0000259" key="10">
    <source>
        <dbReference type="PROSITE" id="PS50853"/>
    </source>
</evidence>
<evidence type="ECO:0000313" key="11">
    <source>
        <dbReference type="EMBL" id="MEQ2209180.1"/>
    </source>
</evidence>
<comment type="caution">
    <text evidence="11">The sequence shown here is derived from an EMBL/GenBank/DDBJ whole genome shotgun (WGS) entry which is preliminary data.</text>
</comment>
<dbReference type="InterPro" id="IPR050467">
    <property type="entry name" value="LRFN"/>
</dbReference>
<dbReference type="InterPro" id="IPR003961">
    <property type="entry name" value="FN3_dom"/>
</dbReference>
<dbReference type="InterPro" id="IPR036116">
    <property type="entry name" value="FN3_sf"/>
</dbReference>
<dbReference type="SMART" id="SM00369">
    <property type="entry name" value="LRR_TYP"/>
    <property type="match status" value="4"/>
</dbReference>
<feature type="domain" description="Fibronectin type-III" evidence="10">
    <location>
        <begin position="440"/>
        <end position="532"/>
    </location>
</feature>
<dbReference type="Gene3D" id="3.80.10.10">
    <property type="entry name" value="Ribonuclease Inhibitor"/>
    <property type="match status" value="1"/>
</dbReference>
<dbReference type="InterPro" id="IPR003591">
    <property type="entry name" value="Leu-rich_rpt_typical-subtyp"/>
</dbReference>
<dbReference type="Gene3D" id="2.60.40.10">
    <property type="entry name" value="Immunoglobulins"/>
    <property type="match status" value="2"/>
</dbReference>
<dbReference type="InterPro" id="IPR032675">
    <property type="entry name" value="LRR_dom_sf"/>
</dbReference>
<reference evidence="11 12" key="1">
    <citation type="submission" date="2021-06" db="EMBL/GenBank/DDBJ databases">
        <authorList>
            <person name="Palmer J.M."/>
        </authorList>
    </citation>
    <scope>NUCLEOTIDE SEQUENCE [LARGE SCALE GENOMIC DNA]</scope>
    <source>
        <strain evidence="11 12">XC_2019</strain>
        <tissue evidence="11">Muscle</tissue>
    </source>
</reference>
<name>A0ABV0RM61_9TELE</name>
<dbReference type="PANTHER" id="PTHR45842:SF8">
    <property type="entry name" value="LEUCINE-RICH REPEAT, IMMUNOGLOBULIN-LIKE DOMAIN AND TRANSMEMBRANE DOMAIN-CONTAINING PROTEIN 3"/>
    <property type="match status" value="1"/>
</dbReference>
<feature type="compositionally biased region" description="Polar residues" evidence="6">
    <location>
        <begin position="359"/>
        <end position="381"/>
    </location>
</feature>
<evidence type="ECO:0000259" key="9">
    <source>
        <dbReference type="PROSITE" id="PS50835"/>
    </source>
</evidence>
<dbReference type="InterPro" id="IPR036179">
    <property type="entry name" value="Ig-like_dom_sf"/>
</dbReference>
<dbReference type="InterPro" id="IPR001611">
    <property type="entry name" value="Leu-rich_rpt"/>
</dbReference>
<dbReference type="Pfam" id="PF13927">
    <property type="entry name" value="Ig_3"/>
    <property type="match status" value="1"/>
</dbReference>
<dbReference type="PANTHER" id="PTHR45842">
    <property type="entry name" value="SYNAPTIC ADHESION-LIKE MOLECULE SALM"/>
    <property type="match status" value="1"/>
</dbReference>
<keyword evidence="7" id="KW-0472">Membrane</keyword>
<evidence type="ECO:0000256" key="4">
    <source>
        <dbReference type="ARBA" id="ARBA00023157"/>
    </source>
</evidence>
<dbReference type="EMBL" id="JAHRIN010051058">
    <property type="protein sequence ID" value="MEQ2209180.1"/>
    <property type="molecule type" value="Genomic_DNA"/>
</dbReference>
<evidence type="ECO:0000256" key="8">
    <source>
        <dbReference type="SAM" id="SignalP"/>
    </source>
</evidence>
<keyword evidence="7" id="KW-0812">Transmembrane</keyword>
<dbReference type="PROSITE" id="PS50853">
    <property type="entry name" value="FN3"/>
    <property type="match status" value="1"/>
</dbReference>